<organism evidence="3 4">
    <name type="scientific">Waterburya agarophytonicola KI4</name>
    <dbReference type="NCBI Taxonomy" id="2874699"/>
    <lineage>
        <taxon>Bacteria</taxon>
        <taxon>Bacillati</taxon>
        <taxon>Cyanobacteriota</taxon>
        <taxon>Cyanophyceae</taxon>
        <taxon>Pleurocapsales</taxon>
        <taxon>Hyellaceae</taxon>
        <taxon>Waterburya</taxon>
        <taxon>Waterburya agarophytonicola</taxon>
    </lineage>
</organism>
<evidence type="ECO:0000259" key="1">
    <source>
        <dbReference type="Pfam" id="PF08000"/>
    </source>
</evidence>
<dbReference type="RefSeq" id="WP_229642285.1">
    <property type="nucleotide sequence ID" value="NZ_JADWDC010000071.1"/>
</dbReference>
<name>A0A964BU63_9CYAN</name>
<evidence type="ECO:0000259" key="2">
    <source>
        <dbReference type="Pfam" id="PF11724"/>
    </source>
</evidence>
<sequence length="205" mass="23808">MFKKIASDALGLSDIGVIVEPPDYDKVESDDFILHEEKEKIFFLIKSKADEYCFTNQALIHVDGASAVSKKRTLKRWDYSKHYIQNVVLETAGTIDLDIEIKFIIGSHPYSIDVGRKYIKQLRNLYKALIKISLIQETNDRYLKYAENSLEIASRSVNRSSSSQTLQQEFKAINEYTFEWLTHFHETYSVKDFTSVFELFIQPNS</sequence>
<accession>A0A964BU63</accession>
<keyword evidence="4" id="KW-1185">Reference proteome</keyword>
<dbReference type="InterPro" id="IPR021722">
    <property type="entry name" value="YvbH_oligomer_dom"/>
</dbReference>
<dbReference type="Pfam" id="PF11724">
    <property type="entry name" value="YvbH_ext"/>
    <property type="match status" value="1"/>
</dbReference>
<evidence type="ECO:0000313" key="3">
    <source>
        <dbReference type="EMBL" id="MCC0179184.1"/>
    </source>
</evidence>
<dbReference type="Gene3D" id="1.10.287.210">
    <property type="match status" value="1"/>
</dbReference>
<protein>
    <submittedName>
        <fullName evidence="3">PH domain-containing protein</fullName>
    </submittedName>
</protein>
<comment type="caution">
    <text evidence="3">The sequence shown here is derived from an EMBL/GenBank/DDBJ whole genome shotgun (WGS) entry which is preliminary data.</text>
</comment>
<dbReference type="EMBL" id="JADWDC010000071">
    <property type="protein sequence ID" value="MCC0179184.1"/>
    <property type="molecule type" value="Genomic_DNA"/>
</dbReference>
<dbReference type="PANTHER" id="PTHR35796">
    <property type="entry name" value="HYPOTHETICAL CYTOSOLIC PROTEIN"/>
    <property type="match status" value="1"/>
</dbReference>
<reference evidence="3" key="1">
    <citation type="journal article" date="2021" name="Antonie Van Leeuwenhoek">
        <title>Draft genome and description of Waterburya agarophytonicola gen. nov. sp. nov. (Pleurocapsales, Cyanobacteria): a seaweed symbiont.</title>
        <authorList>
            <person name="Bonthond G."/>
            <person name="Shalygin S."/>
            <person name="Bayer T."/>
            <person name="Weinberger F."/>
        </authorList>
    </citation>
    <scope>NUCLEOTIDE SEQUENCE</scope>
    <source>
        <strain evidence="3">KI4</strain>
    </source>
</reference>
<dbReference type="InterPro" id="IPR012544">
    <property type="entry name" value="PHb"/>
</dbReference>
<proteinExistence type="predicted"/>
<gene>
    <name evidence="3" type="ORF">I4641_19650</name>
</gene>
<dbReference type="Gene3D" id="2.30.29.50">
    <property type="entry name" value="Bacterial Pleckstrin homology domain"/>
    <property type="match status" value="1"/>
</dbReference>
<dbReference type="InterPro" id="IPR037063">
    <property type="entry name" value="PHb_sf"/>
</dbReference>
<dbReference type="AlphaFoldDB" id="A0A964BU63"/>
<dbReference type="Proteomes" id="UP000729733">
    <property type="component" value="Unassembled WGS sequence"/>
</dbReference>
<feature type="domain" description="YvbH-like oligomerisation" evidence="2">
    <location>
        <begin position="145"/>
        <end position="202"/>
    </location>
</feature>
<dbReference type="SUPFAM" id="SSF50729">
    <property type="entry name" value="PH domain-like"/>
    <property type="match status" value="1"/>
</dbReference>
<feature type="domain" description="Bacterial Pleckstrin homology" evidence="1">
    <location>
        <begin position="10"/>
        <end position="132"/>
    </location>
</feature>
<evidence type="ECO:0000313" key="4">
    <source>
        <dbReference type="Proteomes" id="UP000729733"/>
    </source>
</evidence>
<dbReference type="Pfam" id="PF08000">
    <property type="entry name" value="bPH_1"/>
    <property type="match status" value="1"/>
</dbReference>
<dbReference type="PANTHER" id="PTHR35796:SF2">
    <property type="entry name" value="YVBH-LIKE OLIGOMERISATION REGION"/>
    <property type="match status" value="1"/>
</dbReference>